<evidence type="ECO:0000256" key="19">
    <source>
        <dbReference type="SAM" id="Coils"/>
    </source>
</evidence>
<evidence type="ECO:0000313" key="22">
    <source>
        <dbReference type="EMBL" id="NXA92283.1"/>
    </source>
</evidence>
<keyword evidence="9" id="KW-0970">Cilium biogenesis/degradation</keyword>
<evidence type="ECO:0000256" key="12">
    <source>
        <dbReference type="ARBA" id="ARBA00023069"/>
    </source>
</evidence>
<dbReference type="SMART" id="SM00355">
    <property type="entry name" value="ZnF_C2H2"/>
    <property type="match status" value="1"/>
</dbReference>
<gene>
    <name evidence="22" type="primary">Dzip1</name>
    <name evidence="22" type="ORF">MELVER_R07100</name>
</gene>
<dbReference type="GO" id="GO:0005814">
    <property type="term" value="C:centriole"/>
    <property type="evidence" value="ECO:0007669"/>
    <property type="project" value="UniProtKB-SubCell"/>
</dbReference>
<evidence type="ECO:0000256" key="14">
    <source>
        <dbReference type="ARBA" id="ARBA00023242"/>
    </source>
</evidence>
<dbReference type="InterPro" id="IPR032714">
    <property type="entry name" value="DZIP1_N"/>
</dbReference>
<dbReference type="GO" id="GO:0008270">
    <property type="term" value="F:zinc ion binding"/>
    <property type="evidence" value="ECO:0007669"/>
    <property type="project" value="UniProtKB-KW"/>
</dbReference>
<keyword evidence="13" id="KW-0206">Cytoskeleton</keyword>
<dbReference type="Proteomes" id="UP000538725">
    <property type="component" value="Unassembled WGS sequence"/>
</dbReference>
<dbReference type="AlphaFoldDB" id="A0A7K7ZQ12"/>
<dbReference type="InterPro" id="IPR013087">
    <property type="entry name" value="Znf_C2H2_type"/>
</dbReference>
<keyword evidence="11 19" id="KW-0175">Coiled coil</keyword>
<feature type="region of interest" description="Disordered" evidence="20">
    <location>
        <begin position="586"/>
        <end position="703"/>
    </location>
</feature>
<feature type="coiled-coil region" evidence="19">
    <location>
        <begin position="109"/>
        <end position="143"/>
    </location>
</feature>
<name>A0A7K7ZQ12_9PASE</name>
<feature type="compositionally biased region" description="Polar residues" evidence="20">
    <location>
        <begin position="626"/>
        <end position="637"/>
    </location>
</feature>
<dbReference type="FunFam" id="3.30.160.60:FF:001591">
    <property type="entry name" value="DAZ interacting zinc finger protein 1"/>
    <property type="match status" value="1"/>
</dbReference>
<feature type="domain" description="C2H2-type" evidence="21">
    <location>
        <begin position="165"/>
        <end position="193"/>
    </location>
</feature>
<reference evidence="22 23" key="1">
    <citation type="submission" date="2019-09" db="EMBL/GenBank/DDBJ databases">
        <title>Bird 10,000 Genomes (B10K) Project - Family phase.</title>
        <authorList>
            <person name="Zhang G."/>
        </authorList>
    </citation>
    <scope>NUCLEOTIDE SEQUENCE [LARGE SCALE GENOMIC DNA]</scope>
    <source>
        <strain evidence="22">B10K-DU-029-37</strain>
        <tissue evidence="22">Liver</tissue>
    </source>
</reference>
<evidence type="ECO:0000256" key="9">
    <source>
        <dbReference type="ARBA" id="ARBA00022794"/>
    </source>
</evidence>
<dbReference type="GO" id="GO:0007507">
    <property type="term" value="P:heart development"/>
    <property type="evidence" value="ECO:0007669"/>
    <property type="project" value="UniProtKB-ARBA"/>
</dbReference>
<evidence type="ECO:0000256" key="18">
    <source>
        <dbReference type="PROSITE-ProRule" id="PRU00042"/>
    </source>
</evidence>
<evidence type="ECO:0000313" key="23">
    <source>
        <dbReference type="Proteomes" id="UP000538725"/>
    </source>
</evidence>
<proteinExistence type="inferred from homology"/>
<dbReference type="PANTHER" id="PTHR21502:SF5">
    <property type="entry name" value="CILIUM ASSEMBLY PROTEIN DZIP1"/>
    <property type="match status" value="1"/>
</dbReference>
<dbReference type="InterPro" id="IPR051241">
    <property type="entry name" value="DZIP_RILPL"/>
</dbReference>
<evidence type="ECO:0000256" key="16">
    <source>
        <dbReference type="ARBA" id="ARBA00072553"/>
    </source>
</evidence>
<dbReference type="GO" id="GO:0005634">
    <property type="term" value="C:nucleus"/>
    <property type="evidence" value="ECO:0007669"/>
    <property type="project" value="UniProtKB-SubCell"/>
</dbReference>
<protein>
    <recommendedName>
        <fullName evidence="16">Cilium assembly protein DZIP1</fullName>
    </recommendedName>
    <alternativeName>
        <fullName evidence="17">DAZ-interacting zinc finger protein 1</fullName>
    </alternativeName>
</protein>
<evidence type="ECO:0000256" key="20">
    <source>
        <dbReference type="SAM" id="MobiDB-lite"/>
    </source>
</evidence>
<keyword evidence="7" id="KW-0479">Metal-binding</keyword>
<dbReference type="EMBL" id="VZTG01005917">
    <property type="protein sequence ID" value="NXA92283.1"/>
    <property type="molecule type" value="Genomic_DNA"/>
</dbReference>
<dbReference type="Gene3D" id="3.30.160.60">
    <property type="entry name" value="Classic Zinc Finger"/>
    <property type="match status" value="1"/>
</dbReference>
<evidence type="ECO:0000256" key="17">
    <source>
        <dbReference type="ARBA" id="ARBA00079993"/>
    </source>
</evidence>
<evidence type="ECO:0000256" key="6">
    <source>
        <dbReference type="ARBA" id="ARBA00022490"/>
    </source>
</evidence>
<feature type="compositionally biased region" description="Polar residues" evidence="20">
    <location>
        <begin position="659"/>
        <end position="668"/>
    </location>
</feature>
<feature type="non-terminal residue" evidence="22">
    <location>
        <position position="1"/>
    </location>
</feature>
<comment type="similarity">
    <text evidence="4">Belongs to the DZIP C2H2-type zinc-finger protein family.</text>
</comment>
<comment type="subcellular location">
    <subcellularLocation>
        <location evidence="2">Cytoplasm</location>
        <location evidence="2">Cytoskeleton</location>
        <location evidence="2">Cilium basal body</location>
    </subcellularLocation>
    <subcellularLocation>
        <location evidence="1">Cytoplasm</location>
        <location evidence="1">Cytoskeleton</location>
        <location evidence="1">Microtubule organizing center</location>
        <location evidence="1">Centrosome</location>
        <location evidence="1">Centriole</location>
    </subcellularLocation>
    <subcellularLocation>
        <location evidence="3">Nucleus</location>
    </subcellularLocation>
</comment>
<keyword evidence="8 18" id="KW-0863">Zinc-finger</keyword>
<evidence type="ECO:0000259" key="21">
    <source>
        <dbReference type="PROSITE" id="PS50157"/>
    </source>
</evidence>
<dbReference type="InterPro" id="IPR058883">
    <property type="entry name" value="DZIP1_dom"/>
</dbReference>
<feature type="non-terminal residue" evidence="22">
    <location>
        <position position="828"/>
    </location>
</feature>
<dbReference type="GO" id="GO:0060271">
    <property type="term" value="P:cilium assembly"/>
    <property type="evidence" value="ECO:0007669"/>
    <property type="project" value="TreeGrafter"/>
</dbReference>
<keyword evidence="10" id="KW-0862">Zinc</keyword>
<feature type="coiled-coil region" evidence="19">
    <location>
        <begin position="195"/>
        <end position="305"/>
    </location>
</feature>
<keyword evidence="15" id="KW-0966">Cell projection</keyword>
<dbReference type="PROSITE" id="PS00028">
    <property type="entry name" value="ZINC_FINGER_C2H2_1"/>
    <property type="match status" value="1"/>
</dbReference>
<evidence type="ECO:0000256" key="7">
    <source>
        <dbReference type="ARBA" id="ARBA00022723"/>
    </source>
</evidence>
<evidence type="ECO:0000256" key="11">
    <source>
        <dbReference type="ARBA" id="ARBA00023054"/>
    </source>
</evidence>
<evidence type="ECO:0000256" key="1">
    <source>
        <dbReference type="ARBA" id="ARBA00004114"/>
    </source>
</evidence>
<evidence type="ECO:0000256" key="15">
    <source>
        <dbReference type="ARBA" id="ARBA00023273"/>
    </source>
</evidence>
<dbReference type="GO" id="GO:0036064">
    <property type="term" value="C:ciliary basal body"/>
    <property type="evidence" value="ECO:0007669"/>
    <property type="project" value="UniProtKB-ARBA"/>
</dbReference>
<keyword evidence="5" id="KW-0217">Developmental protein</keyword>
<evidence type="ECO:0000256" key="5">
    <source>
        <dbReference type="ARBA" id="ARBA00022473"/>
    </source>
</evidence>
<evidence type="ECO:0000256" key="2">
    <source>
        <dbReference type="ARBA" id="ARBA00004120"/>
    </source>
</evidence>
<dbReference type="PANTHER" id="PTHR21502">
    <property type="entry name" value="ZINC FINGER PROTEIN DZIP1"/>
    <property type="match status" value="1"/>
</dbReference>
<dbReference type="Pfam" id="PF13815">
    <property type="entry name" value="Dzip-like_N"/>
    <property type="match status" value="1"/>
</dbReference>
<evidence type="ECO:0000256" key="8">
    <source>
        <dbReference type="ARBA" id="ARBA00022771"/>
    </source>
</evidence>
<dbReference type="PROSITE" id="PS50157">
    <property type="entry name" value="ZINC_FINGER_C2H2_2"/>
    <property type="match status" value="1"/>
</dbReference>
<sequence length="828" mass="94228">QPFSQRTYHPPAAGPGAGPAAFPAFQFRGRHEGPDWRRLSTVDVERVSREGDVSALQAHLEHVTFCSAERECCPHCQGPADPLLLKLLRLAQLSTEYLLHSQEYLSAQLGSLEEALRETQAQRDQLGKEVAQRLQEIQGLKEECRRRKKMISTQQMMLEARASYHQCPFCEKAFMTYSFLQSHIQRRHPAESEIEQKRKGNIEKLQNEIEKLKEQLQLTKSQLEFEQQANLARLSKECEQQKSKEEEILQSFHKWKDEEREKLADQIEKVKDMFMKELKELYSRNSTLENQLLELQKSNMQQKSNLGTLKDSHEFTEEKPQRPQDHPNVVRLLDKQEKKWTTLIQAVRHDHETEKSLLLSQIETIKTSAREDLNRNNIFYRRRIEELEQRLQEQNDLVISQQKQIKELSTRPPPSVKTYDVNTPVERLQEPKPSPSVTTHEQAPLVHMLEPIEELSEEEKETEKSDCKPDRSNHYLINALKSDPSLTKELRVVLEQALEEKLESLGIKAGVRGISSDRLNKILRAIEHARERKEKQEPTIHGIRERLERQVGIRVEEKSLSSSRPDSYVQLPGEEKHKFGQLGISSFATPQKPAKRSPSAVRPPGQRAIIPEYTSTPKKILGSGASRKTPSITTPPFSSEEEADEDDVKQPYVTPEILQKQSKPSSSIVHAFQKPSGKRDGDGMEENGTEETGTPAKTSKGTVIQKLTKKVGESLSNHGSKNKPAGGINVAQAFIKKEEVKEPKLTEADEDDWDISSVEEDILLMKDDRGQKALTVQKNEPNAASVVHAWGLPKKSAPKEEGLHEADNTSTLKSSLVTVTDWSDSSDI</sequence>
<evidence type="ECO:0000256" key="4">
    <source>
        <dbReference type="ARBA" id="ARBA00009131"/>
    </source>
</evidence>
<keyword evidence="14" id="KW-0539">Nucleus</keyword>
<keyword evidence="12" id="KW-0969">Cilium</keyword>
<dbReference type="GO" id="GO:0005737">
    <property type="term" value="C:cytoplasm"/>
    <property type="evidence" value="ECO:0007669"/>
    <property type="project" value="UniProtKB-ARBA"/>
</dbReference>
<evidence type="ECO:0000256" key="10">
    <source>
        <dbReference type="ARBA" id="ARBA00022833"/>
    </source>
</evidence>
<keyword evidence="6" id="KW-0963">Cytoplasm</keyword>
<feature type="region of interest" description="Disordered" evidence="20">
    <location>
        <begin position="404"/>
        <end position="445"/>
    </location>
</feature>
<organism evidence="22 23">
    <name type="scientific">Melanocharis versteri</name>
    <name type="common">Fan-tailed berrypecker</name>
    <dbReference type="NCBI Taxonomy" id="254552"/>
    <lineage>
        <taxon>Eukaryota</taxon>
        <taxon>Metazoa</taxon>
        <taxon>Chordata</taxon>
        <taxon>Craniata</taxon>
        <taxon>Vertebrata</taxon>
        <taxon>Euteleostomi</taxon>
        <taxon>Archelosauria</taxon>
        <taxon>Archosauria</taxon>
        <taxon>Dinosauria</taxon>
        <taxon>Saurischia</taxon>
        <taxon>Theropoda</taxon>
        <taxon>Coelurosauria</taxon>
        <taxon>Aves</taxon>
        <taxon>Neognathae</taxon>
        <taxon>Neoaves</taxon>
        <taxon>Telluraves</taxon>
        <taxon>Australaves</taxon>
        <taxon>Passeriformes</taxon>
        <taxon>Passeroidea</taxon>
        <taxon>Melanocharitidae</taxon>
        <taxon>Melanocharis</taxon>
    </lineage>
</organism>
<comment type="caution">
    <text evidence="22">The sequence shown here is derived from an EMBL/GenBank/DDBJ whole genome shotgun (WGS) entry which is preliminary data.</text>
</comment>
<keyword evidence="23" id="KW-1185">Reference proteome</keyword>
<evidence type="ECO:0000256" key="13">
    <source>
        <dbReference type="ARBA" id="ARBA00023212"/>
    </source>
</evidence>
<evidence type="ECO:0000256" key="3">
    <source>
        <dbReference type="ARBA" id="ARBA00004123"/>
    </source>
</evidence>
<accession>A0A7K7ZQ12</accession>
<dbReference type="Pfam" id="PF25977">
    <property type="entry name" value="DZIP1"/>
    <property type="match status" value="1"/>
</dbReference>